<dbReference type="InterPro" id="IPR053140">
    <property type="entry name" value="GDSL_Rv0518-like"/>
</dbReference>
<dbReference type="AlphaFoldDB" id="A0A4R6PVL5"/>
<dbReference type="PANTHER" id="PTHR43784">
    <property type="entry name" value="GDSL-LIKE LIPASE/ACYLHYDROLASE, PUTATIVE (AFU_ORTHOLOGUE AFUA_2G00820)-RELATED"/>
    <property type="match status" value="1"/>
</dbReference>
<reference evidence="2 3" key="1">
    <citation type="submission" date="2019-03" db="EMBL/GenBank/DDBJ databases">
        <title>Genomic Encyclopedia of Type Strains, Phase IV (KMG-IV): sequencing the most valuable type-strain genomes for metagenomic binning, comparative biology and taxonomic classification.</title>
        <authorList>
            <person name="Goeker M."/>
        </authorList>
    </citation>
    <scope>NUCLEOTIDE SEQUENCE [LARGE SCALE GENOMIC DNA]</scope>
    <source>
        <strain evidence="2 3">DSM 44496</strain>
    </source>
</reference>
<accession>A0A4R6PVL5</accession>
<sequence length="379" mass="40398">MQNNWVAGFRNGVINPDEQIKLAESREFTDETVRHVLHMAGGGTAMRVRLTNRYGATPLRIGAARVALRKAGSAIDSDADHEIRFGGEPSAVIEPGADLVSDPIDLPVAAGQDLLLSLYLPESTGLATFAHQPGEISYLVTGDRTADVELPDAQEVPFRFFVTGVDVLDATPPPIAVAFGDSWFEGVGTTVSANRRSVDVLNDRLPHGWVVNNGIAGNRLTAEEIGESGISRFDSDAIEVPGVTDILVNFGINDLILGAMGGQPSATADELIAGFTDLANRAHAAGLRIHVATIGPYAGCVYPGMPLVETQPTRHAVNEWLRRTDIFDSVFDVDRAVADPARPDFIRPEFDSGDGMHLNDAGAAAMAHTVDLAALFRAD</sequence>
<dbReference type="RefSeq" id="WP_067485897.1">
    <property type="nucleotide sequence ID" value="NZ_JBHXPO010000004.1"/>
</dbReference>
<evidence type="ECO:0000313" key="3">
    <source>
        <dbReference type="Proteomes" id="UP000295087"/>
    </source>
</evidence>
<dbReference type="PANTHER" id="PTHR43784:SF2">
    <property type="entry name" value="GDSL-LIKE LIPASE_ACYLHYDROLASE, PUTATIVE (AFU_ORTHOLOGUE AFUA_2G00820)-RELATED"/>
    <property type="match status" value="1"/>
</dbReference>
<keyword evidence="3" id="KW-1185">Reference proteome</keyword>
<name>A0A4R6PVL5_NOCIG</name>
<dbReference type="Pfam" id="PF13472">
    <property type="entry name" value="Lipase_GDSL_2"/>
    <property type="match status" value="1"/>
</dbReference>
<dbReference type="InterPro" id="IPR013830">
    <property type="entry name" value="SGNH_hydro"/>
</dbReference>
<feature type="domain" description="SGNH hydrolase-type esterase" evidence="1">
    <location>
        <begin position="178"/>
        <end position="365"/>
    </location>
</feature>
<comment type="caution">
    <text evidence="2">The sequence shown here is derived from an EMBL/GenBank/DDBJ whole genome shotgun (WGS) entry which is preliminary data.</text>
</comment>
<dbReference type="Gene3D" id="3.40.50.1110">
    <property type="entry name" value="SGNH hydrolase"/>
    <property type="match status" value="1"/>
</dbReference>
<evidence type="ECO:0000259" key="1">
    <source>
        <dbReference type="Pfam" id="PF13472"/>
    </source>
</evidence>
<gene>
    <name evidence="2" type="ORF">DFR75_1011746</name>
</gene>
<proteinExistence type="predicted"/>
<dbReference type="EMBL" id="SNXK01000001">
    <property type="protein sequence ID" value="TDP42632.1"/>
    <property type="molecule type" value="Genomic_DNA"/>
</dbReference>
<organism evidence="2 3">
    <name type="scientific">Nocardia ignorata</name>
    <dbReference type="NCBI Taxonomy" id="145285"/>
    <lineage>
        <taxon>Bacteria</taxon>
        <taxon>Bacillati</taxon>
        <taxon>Actinomycetota</taxon>
        <taxon>Actinomycetes</taxon>
        <taxon>Mycobacteriales</taxon>
        <taxon>Nocardiaceae</taxon>
        <taxon>Nocardia</taxon>
    </lineage>
</organism>
<evidence type="ECO:0000313" key="2">
    <source>
        <dbReference type="EMBL" id="TDP42632.1"/>
    </source>
</evidence>
<protein>
    <submittedName>
        <fullName evidence="2">Lysophospholipase L1-like esterase</fullName>
    </submittedName>
</protein>
<dbReference type="SUPFAM" id="SSF52266">
    <property type="entry name" value="SGNH hydrolase"/>
    <property type="match status" value="1"/>
</dbReference>
<dbReference type="Proteomes" id="UP000295087">
    <property type="component" value="Unassembled WGS sequence"/>
</dbReference>
<dbReference type="InterPro" id="IPR036514">
    <property type="entry name" value="SGNH_hydro_sf"/>
</dbReference>